<gene>
    <name evidence="1" type="ORF">EV182_005803</name>
</gene>
<dbReference type="Proteomes" id="UP001145114">
    <property type="component" value="Unassembled WGS sequence"/>
</dbReference>
<accession>A0ACC1HTD6</accession>
<name>A0ACC1HTD6_9FUNG</name>
<keyword evidence="2" id="KW-1185">Reference proteome</keyword>
<organism evidence="1 2">
    <name type="scientific">Spiromyces aspiralis</name>
    <dbReference type="NCBI Taxonomy" id="68401"/>
    <lineage>
        <taxon>Eukaryota</taxon>
        <taxon>Fungi</taxon>
        <taxon>Fungi incertae sedis</taxon>
        <taxon>Zoopagomycota</taxon>
        <taxon>Kickxellomycotina</taxon>
        <taxon>Kickxellomycetes</taxon>
        <taxon>Kickxellales</taxon>
        <taxon>Kickxellaceae</taxon>
        <taxon>Spiromyces</taxon>
    </lineage>
</organism>
<feature type="non-terminal residue" evidence="1">
    <location>
        <position position="1"/>
    </location>
</feature>
<proteinExistence type="predicted"/>
<dbReference type="EMBL" id="JAMZIH010002184">
    <property type="protein sequence ID" value="KAJ1677614.1"/>
    <property type="molecule type" value="Genomic_DNA"/>
</dbReference>
<sequence length="105" mass="11341">PRIVRTLSGMPSARGPSPAAAAGCSIRILRRRVSGDIHDPSSRSIWASHRTFQRWYSHSIFALQARLIVSARFSLISFFLAAGDSTAAVFVAAAGRLSFLFGLHG</sequence>
<reference evidence="1" key="1">
    <citation type="submission" date="2022-06" db="EMBL/GenBank/DDBJ databases">
        <title>Phylogenomic reconstructions and comparative analyses of Kickxellomycotina fungi.</title>
        <authorList>
            <person name="Reynolds N.K."/>
            <person name="Stajich J.E."/>
            <person name="Barry K."/>
            <person name="Grigoriev I.V."/>
            <person name="Crous P."/>
            <person name="Smith M.E."/>
        </authorList>
    </citation>
    <scope>NUCLEOTIDE SEQUENCE</scope>
    <source>
        <strain evidence="1">RSA 2271</strain>
    </source>
</reference>
<evidence type="ECO:0000313" key="1">
    <source>
        <dbReference type="EMBL" id="KAJ1677614.1"/>
    </source>
</evidence>
<protein>
    <submittedName>
        <fullName evidence="1">Uncharacterized protein</fullName>
    </submittedName>
</protein>
<evidence type="ECO:0000313" key="2">
    <source>
        <dbReference type="Proteomes" id="UP001145114"/>
    </source>
</evidence>
<comment type="caution">
    <text evidence="1">The sequence shown here is derived from an EMBL/GenBank/DDBJ whole genome shotgun (WGS) entry which is preliminary data.</text>
</comment>